<protein>
    <recommendedName>
        <fullName evidence="3">C2H2-type domain-containing protein</fullName>
    </recommendedName>
</protein>
<evidence type="ECO:0000313" key="2">
    <source>
        <dbReference type="Proteomes" id="UP001432027"/>
    </source>
</evidence>
<comment type="caution">
    <text evidence="1">The sequence shown here is derived from an EMBL/GenBank/DDBJ whole genome shotgun (WGS) entry which is preliminary data.</text>
</comment>
<dbReference type="AlphaFoldDB" id="A0AAV5TG77"/>
<sequence length="125" mass="14266">LSFLMKHAMTHCDEQKRFKCSRCPYTTSFNCEAARHITTRHNGRGTPIDRTNGLREALWKYLMYKCFPTIDSVVPSHKYTSPSLHARLLFCSCSFFRRQTISISSPISSASTPMPNSTMTTHGEL</sequence>
<gene>
    <name evidence="1" type="ORF">PENTCL1PPCAC_13906</name>
</gene>
<evidence type="ECO:0008006" key="3">
    <source>
        <dbReference type="Google" id="ProtNLM"/>
    </source>
</evidence>
<dbReference type="Gene3D" id="3.30.160.60">
    <property type="entry name" value="Classic Zinc Finger"/>
    <property type="match status" value="1"/>
</dbReference>
<accession>A0AAV5TG77</accession>
<reference evidence="1" key="1">
    <citation type="submission" date="2023-10" db="EMBL/GenBank/DDBJ databases">
        <title>Genome assembly of Pristionchus species.</title>
        <authorList>
            <person name="Yoshida K."/>
            <person name="Sommer R.J."/>
        </authorList>
    </citation>
    <scope>NUCLEOTIDE SEQUENCE</scope>
    <source>
        <strain evidence="1">RS0144</strain>
    </source>
</reference>
<name>A0AAV5TG77_9BILA</name>
<dbReference type="EMBL" id="BTSX01000004">
    <property type="protein sequence ID" value="GMS91731.1"/>
    <property type="molecule type" value="Genomic_DNA"/>
</dbReference>
<organism evidence="1 2">
    <name type="scientific">Pristionchus entomophagus</name>
    <dbReference type="NCBI Taxonomy" id="358040"/>
    <lineage>
        <taxon>Eukaryota</taxon>
        <taxon>Metazoa</taxon>
        <taxon>Ecdysozoa</taxon>
        <taxon>Nematoda</taxon>
        <taxon>Chromadorea</taxon>
        <taxon>Rhabditida</taxon>
        <taxon>Rhabditina</taxon>
        <taxon>Diplogasteromorpha</taxon>
        <taxon>Diplogasteroidea</taxon>
        <taxon>Neodiplogasteridae</taxon>
        <taxon>Pristionchus</taxon>
    </lineage>
</organism>
<feature type="non-terminal residue" evidence="1">
    <location>
        <position position="1"/>
    </location>
</feature>
<evidence type="ECO:0000313" key="1">
    <source>
        <dbReference type="EMBL" id="GMS91731.1"/>
    </source>
</evidence>
<proteinExistence type="predicted"/>
<dbReference type="Proteomes" id="UP001432027">
    <property type="component" value="Unassembled WGS sequence"/>
</dbReference>
<keyword evidence="2" id="KW-1185">Reference proteome</keyword>